<dbReference type="PANTHER" id="PTHR30619:SF1">
    <property type="entry name" value="RECOMBINATION PROTEIN 2"/>
    <property type="match status" value="1"/>
</dbReference>
<dbReference type="HOGENOM" id="CLU_065110_0_0_5"/>
<dbReference type="KEGG" id="nwi:Nwi_0864"/>
<gene>
    <name evidence="2" type="ordered locus">Nwi_0864</name>
</gene>
<dbReference type="eggNOG" id="COG2333">
    <property type="taxonomic scope" value="Bacteria"/>
</dbReference>
<dbReference type="OrthoDB" id="418728at2"/>
<protein>
    <submittedName>
        <fullName evidence="2">Beta-lactamase-like protein</fullName>
    </submittedName>
</protein>
<dbReference type="Proteomes" id="UP000002531">
    <property type="component" value="Chromosome"/>
</dbReference>
<dbReference type="RefSeq" id="WP_011314173.1">
    <property type="nucleotide sequence ID" value="NC_007406.1"/>
</dbReference>
<dbReference type="PANTHER" id="PTHR30619">
    <property type="entry name" value="DNA INTERNALIZATION/COMPETENCE PROTEIN COMEC/REC2"/>
    <property type="match status" value="1"/>
</dbReference>
<evidence type="ECO:0000313" key="3">
    <source>
        <dbReference type="Proteomes" id="UP000002531"/>
    </source>
</evidence>
<dbReference type="InterPro" id="IPR001279">
    <property type="entry name" value="Metallo-B-lactamas"/>
</dbReference>
<name>Q3SUB3_NITWN</name>
<dbReference type="InterPro" id="IPR052159">
    <property type="entry name" value="Competence_DNA_uptake"/>
</dbReference>
<reference evidence="2 3" key="1">
    <citation type="journal article" date="2006" name="Appl. Environ. Microbiol.">
        <title>Genome sequence of the chemolithoautotrophic nitrite-oxidizing bacterium Nitrobacter winogradskyi Nb-255.</title>
        <authorList>
            <person name="Starkenburg S.R."/>
            <person name="Chain P.S."/>
            <person name="Sayavedra-Soto L.A."/>
            <person name="Hauser L."/>
            <person name="Land M.L."/>
            <person name="Larimer F.W."/>
            <person name="Malfatti S.A."/>
            <person name="Klotz M.G."/>
            <person name="Bottomley P.J."/>
            <person name="Arp D.J."/>
            <person name="Hickey W.J."/>
        </authorList>
    </citation>
    <scope>NUCLEOTIDE SEQUENCE [LARGE SCALE GENOMIC DNA]</scope>
    <source>
        <strain evidence="3">ATCC 25391 / DSM 10237 / CIP 104748 / NCIMB 11846 / Nb-255</strain>
    </source>
</reference>
<organism evidence="2 3">
    <name type="scientific">Nitrobacter winogradskyi (strain ATCC 25391 / DSM 10237 / CIP 104748 / NCIMB 11846 / Nb-255)</name>
    <dbReference type="NCBI Taxonomy" id="323098"/>
    <lineage>
        <taxon>Bacteria</taxon>
        <taxon>Pseudomonadati</taxon>
        <taxon>Pseudomonadota</taxon>
        <taxon>Alphaproteobacteria</taxon>
        <taxon>Hyphomicrobiales</taxon>
        <taxon>Nitrobacteraceae</taxon>
        <taxon>Nitrobacter</taxon>
    </lineage>
</organism>
<sequence length="289" mass="32168">MAFSVEFLPVGDSDGDAILIQYGTENSWYLNIVDGGYASIGEKVVEHIHEHYGRDININNMVVSHADNDHAAGLIEVFKNFRVGTLWMNRPWLYANEVIDQFHGNWTVEGWIKHVRGTHDYLVELEDLARARGMEPQEVFQGAQIGPCYVLAPSRSRYISLIPNLDKTPPPYKSDATPRSIFETARSLLDRIKETLQIETLDANPPATSASNETSVVQLAVYESHKVLLTADAGPAALTEAANYAHLLGMLSAPNLVQIPHQGSRRNVTPAVLNAWCPSSDNLRLIRHF</sequence>
<evidence type="ECO:0000313" key="2">
    <source>
        <dbReference type="EMBL" id="ABA04128.1"/>
    </source>
</evidence>
<dbReference type="SUPFAM" id="SSF56281">
    <property type="entry name" value="Metallo-hydrolase/oxidoreductase"/>
    <property type="match status" value="1"/>
</dbReference>
<dbReference type="EMBL" id="CP000115">
    <property type="protein sequence ID" value="ABA04128.1"/>
    <property type="molecule type" value="Genomic_DNA"/>
</dbReference>
<proteinExistence type="predicted"/>
<accession>Q3SUB3</accession>
<dbReference type="AlphaFoldDB" id="Q3SUB3"/>
<dbReference type="Gene3D" id="3.60.15.10">
    <property type="entry name" value="Ribonuclease Z/Hydroxyacylglutathione hydrolase-like"/>
    <property type="match status" value="1"/>
</dbReference>
<evidence type="ECO:0000259" key="1">
    <source>
        <dbReference type="Pfam" id="PF00753"/>
    </source>
</evidence>
<dbReference type="Pfam" id="PF00753">
    <property type="entry name" value="Lactamase_B"/>
    <property type="match status" value="1"/>
</dbReference>
<dbReference type="InterPro" id="IPR036866">
    <property type="entry name" value="RibonucZ/Hydroxyglut_hydro"/>
</dbReference>
<feature type="domain" description="Metallo-beta-lactamase" evidence="1">
    <location>
        <begin position="13"/>
        <end position="96"/>
    </location>
</feature>
<keyword evidence="3" id="KW-1185">Reference proteome</keyword>